<organism evidence="3 4">
    <name type="scientific">Planotetraspora mira</name>
    <dbReference type="NCBI Taxonomy" id="58121"/>
    <lineage>
        <taxon>Bacteria</taxon>
        <taxon>Bacillati</taxon>
        <taxon>Actinomycetota</taxon>
        <taxon>Actinomycetes</taxon>
        <taxon>Streptosporangiales</taxon>
        <taxon>Streptosporangiaceae</taxon>
        <taxon>Planotetraspora</taxon>
    </lineage>
</organism>
<protein>
    <recommendedName>
        <fullName evidence="2">VOC domain-containing protein</fullName>
    </recommendedName>
</protein>
<feature type="region of interest" description="Disordered" evidence="1">
    <location>
        <begin position="1"/>
        <end position="26"/>
    </location>
</feature>
<dbReference type="Pfam" id="PF00903">
    <property type="entry name" value="Glyoxalase"/>
    <property type="match status" value="1"/>
</dbReference>
<dbReference type="CDD" id="cd06587">
    <property type="entry name" value="VOC"/>
    <property type="match status" value="1"/>
</dbReference>
<evidence type="ECO:0000313" key="3">
    <source>
        <dbReference type="EMBL" id="GII34208.1"/>
    </source>
</evidence>
<comment type="caution">
    <text evidence="3">The sequence shown here is derived from an EMBL/GenBank/DDBJ whole genome shotgun (WGS) entry which is preliminary data.</text>
</comment>
<dbReference type="InterPro" id="IPR029068">
    <property type="entry name" value="Glyas_Bleomycin-R_OHBP_Dase"/>
</dbReference>
<dbReference type="AlphaFoldDB" id="A0A8J3TW38"/>
<evidence type="ECO:0000313" key="4">
    <source>
        <dbReference type="Proteomes" id="UP000650628"/>
    </source>
</evidence>
<dbReference type="SUPFAM" id="SSF54593">
    <property type="entry name" value="Glyoxalase/Bleomycin resistance protein/Dihydroxybiphenyl dioxygenase"/>
    <property type="match status" value="1"/>
</dbReference>
<keyword evidence="4" id="KW-1185">Reference proteome</keyword>
<dbReference type="InterPro" id="IPR004360">
    <property type="entry name" value="Glyas_Fos-R_dOase_dom"/>
</dbReference>
<reference evidence="3 4" key="1">
    <citation type="submission" date="2021-01" db="EMBL/GenBank/DDBJ databases">
        <title>Whole genome shotgun sequence of Planotetraspora mira NBRC 15435.</title>
        <authorList>
            <person name="Komaki H."/>
            <person name="Tamura T."/>
        </authorList>
    </citation>
    <scope>NUCLEOTIDE SEQUENCE [LARGE SCALE GENOMIC DNA]</scope>
    <source>
        <strain evidence="3 4">NBRC 15435</strain>
    </source>
</reference>
<feature type="domain" description="VOC" evidence="2">
    <location>
        <begin position="31"/>
        <end position="150"/>
    </location>
</feature>
<evidence type="ECO:0000256" key="1">
    <source>
        <dbReference type="SAM" id="MobiDB-lite"/>
    </source>
</evidence>
<evidence type="ECO:0000259" key="2">
    <source>
        <dbReference type="PROSITE" id="PS51819"/>
    </source>
</evidence>
<dbReference type="PROSITE" id="PS51819">
    <property type="entry name" value="VOC"/>
    <property type="match status" value="1"/>
</dbReference>
<name>A0A8J3TW38_9ACTN</name>
<proteinExistence type="predicted"/>
<dbReference type="Proteomes" id="UP000650628">
    <property type="component" value="Unassembled WGS sequence"/>
</dbReference>
<dbReference type="Gene3D" id="3.10.180.10">
    <property type="entry name" value="2,3-Dihydroxybiphenyl 1,2-Dioxygenase, domain 1"/>
    <property type="match status" value="1"/>
</dbReference>
<accession>A0A8J3TW38</accession>
<dbReference type="EMBL" id="BOOO01000048">
    <property type="protein sequence ID" value="GII34208.1"/>
    <property type="molecule type" value="Genomic_DNA"/>
</dbReference>
<gene>
    <name evidence="3" type="ORF">Pmi06nite_76500</name>
</gene>
<sequence>MRTSPSRPTPRRRPPDMAAATTPVNRPDTPQLFRLSVEVGDLDRAIAFYSELFGIEGHRQAGARSYFDCGPVTLSVMDVSANGTPHTAAKALYFTVEDLEAVFARAEVLGCLSTELVHDQSAGAIVVRPWGERSFYADDPWGNPLCFVERGTVYAG</sequence>
<dbReference type="InterPro" id="IPR037523">
    <property type="entry name" value="VOC_core"/>
</dbReference>